<evidence type="ECO:0000313" key="1">
    <source>
        <dbReference type="EMBL" id="KAI6094020.1"/>
    </source>
</evidence>
<name>A0ACC0DMF1_9PEZI</name>
<proteinExistence type="predicted"/>
<accession>A0ACC0DMF1</accession>
<protein>
    <submittedName>
        <fullName evidence="1">Cytochrome P450 ClCP1</fullName>
    </submittedName>
</protein>
<comment type="caution">
    <text evidence="1">The sequence shown here is derived from an EMBL/GenBank/DDBJ whole genome shotgun (WGS) entry which is preliminary data.</text>
</comment>
<keyword evidence="2" id="KW-1185">Reference proteome</keyword>
<organism evidence="1 2">
    <name type="scientific">Hypoxylon rubiginosum</name>
    <dbReference type="NCBI Taxonomy" id="110542"/>
    <lineage>
        <taxon>Eukaryota</taxon>
        <taxon>Fungi</taxon>
        <taxon>Dikarya</taxon>
        <taxon>Ascomycota</taxon>
        <taxon>Pezizomycotina</taxon>
        <taxon>Sordariomycetes</taxon>
        <taxon>Xylariomycetidae</taxon>
        <taxon>Xylariales</taxon>
        <taxon>Hypoxylaceae</taxon>
        <taxon>Hypoxylon</taxon>
    </lineage>
</organism>
<evidence type="ECO:0000313" key="2">
    <source>
        <dbReference type="Proteomes" id="UP001497680"/>
    </source>
</evidence>
<reference evidence="1 2" key="1">
    <citation type="journal article" date="2022" name="New Phytol.">
        <title>Ecological generalism drives hyperdiversity of secondary metabolite gene clusters in xylarialean endophytes.</title>
        <authorList>
            <person name="Franco M.E.E."/>
            <person name="Wisecaver J.H."/>
            <person name="Arnold A.E."/>
            <person name="Ju Y.M."/>
            <person name="Slot J.C."/>
            <person name="Ahrendt S."/>
            <person name="Moore L.P."/>
            <person name="Eastman K.E."/>
            <person name="Scott K."/>
            <person name="Konkel Z."/>
            <person name="Mondo S.J."/>
            <person name="Kuo A."/>
            <person name="Hayes R.D."/>
            <person name="Haridas S."/>
            <person name="Andreopoulos B."/>
            <person name="Riley R."/>
            <person name="LaButti K."/>
            <person name="Pangilinan J."/>
            <person name="Lipzen A."/>
            <person name="Amirebrahimi M."/>
            <person name="Yan J."/>
            <person name="Adam C."/>
            <person name="Keymanesh K."/>
            <person name="Ng V."/>
            <person name="Louie K."/>
            <person name="Northen T."/>
            <person name="Drula E."/>
            <person name="Henrissat B."/>
            <person name="Hsieh H.M."/>
            <person name="Youens-Clark K."/>
            <person name="Lutzoni F."/>
            <person name="Miadlikowska J."/>
            <person name="Eastwood D.C."/>
            <person name="Hamelin R.C."/>
            <person name="Grigoriev I.V."/>
            <person name="U'Ren J.M."/>
        </authorList>
    </citation>
    <scope>NUCLEOTIDE SEQUENCE [LARGE SCALE GENOMIC DNA]</scope>
    <source>
        <strain evidence="1 2">ER1909</strain>
    </source>
</reference>
<dbReference type="Proteomes" id="UP001497680">
    <property type="component" value="Unassembled WGS sequence"/>
</dbReference>
<gene>
    <name evidence="1" type="ORF">F4821DRAFT_253013</name>
</gene>
<sequence>MATNASVLILVGSETTATLLCGAAFLLTTHPEMLKRLEHEIRSAFRSEKDITLTSVGQLPFMLACLSETMRCYPPFVAGAFRQTPKDVLIDGKFEPQGYAVNRDERYWKEPERFAPKRWMDGLEYKGDQLDAMQPFSTGPRNCIGRNLAYAEARLILAKLVFSFDMSLAASNDHWLHNQKAYIVWDKPLLYVHLLREAVPDSEREHHIY</sequence>
<dbReference type="EMBL" id="MU394280">
    <property type="protein sequence ID" value="KAI6094020.1"/>
    <property type="molecule type" value="Genomic_DNA"/>
</dbReference>